<dbReference type="OrthoDB" id="9778236at2"/>
<dbReference type="Pfam" id="PF25876">
    <property type="entry name" value="HH_MFP_RND"/>
    <property type="match status" value="1"/>
</dbReference>
<gene>
    <name evidence="3" type="ORF">DFQ59_102135</name>
</gene>
<dbReference type="InterPro" id="IPR058624">
    <property type="entry name" value="MdtA-like_HH"/>
</dbReference>
<evidence type="ECO:0000259" key="2">
    <source>
        <dbReference type="Pfam" id="PF25876"/>
    </source>
</evidence>
<dbReference type="GO" id="GO:0005886">
    <property type="term" value="C:plasma membrane"/>
    <property type="evidence" value="ECO:0007669"/>
    <property type="project" value="TreeGrafter"/>
</dbReference>
<dbReference type="Gene3D" id="6.10.140.1990">
    <property type="match status" value="1"/>
</dbReference>
<dbReference type="InterPro" id="IPR030190">
    <property type="entry name" value="MacA_alpha-hairpin_sf"/>
</dbReference>
<dbReference type="GO" id="GO:0019898">
    <property type="term" value="C:extrinsic component of membrane"/>
    <property type="evidence" value="ECO:0007669"/>
    <property type="project" value="InterPro"/>
</dbReference>
<accession>A0A369CEX2</accession>
<sequence length="326" mass="35543">MNSIKRVGVPVALVLAAVGGWSVWQSYRGDGLEAGFASGNGRIEATEVDIATRLPGRLDGVLVEEGALVEAGQLVARMDTDELQAQLREASAGLRKAREGARYAEAIVRQRQSELTYARGEYERSRRLSGQGHVSIEKLDQDRTRLATAEAALEAANVQVVEADAAIEAAQAAVDRIQSNIDDSVLTTPIAGRVLYRIAEPGEVLAAGGRVVTVLDLTDVYMTIFLPTAQAGLVTVGGEARIILDAIPQYVIPAQVSFVDPQAQFTPREVETRSEREKLMFRVKVKIEPRLLKERAERVKTGIPGVAYVRLDPQAPWPERLRTRLP</sequence>
<protein>
    <submittedName>
        <fullName evidence="3">HlyD family secretion protein</fullName>
    </submittedName>
</protein>
<dbReference type="SUPFAM" id="SSF111369">
    <property type="entry name" value="HlyD-like secretion proteins"/>
    <property type="match status" value="1"/>
</dbReference>
<dbReference type="GO" id="GO:1990195">
    <property type="term" value="C:macrolide transmembrane transporter complex"/>
    <property type="evidence" value="ECO:0007669"/>
    <property type="project" value="InterPro"/>
</dbReference>
<keyword evidence="4" id="KW-1185">Reference proteome</keyword>
<reference evidence="3 4" key="1">
    <citation type="submission" date="2018-07" db="EMBL/GenBank/DDBJ databases">
        <title>Genomic Encyclopedia of Type Strains, Phase IV (KMG-IV): sequencing the most valuable type-strain genomes for metagenomic binning, comparative biology and taxonomic classification.</title>
        <authorList>
            <person name="Goeker M."/>
        </authorList>
    </citation>
    <scope>NUCLEOTIDE SEQUENCE [LARGE SCALE GENOMIC DNA]</scope>
    <source>
        <strain evidence="3 4">DSM 26407</strain>
    </source>
</reference>
<dbReference type="PANTHER" id="PTHR30438">
    <property type="entry name" value="36 KDA ANTIGEN-RELATED"/>
    <property type="match status" value="1"/>
</dbReference>
<dbReference type="PANTHER" id="PTHR30438:SF2">
    <property type="entry name" value="MEMBRANE PROTEIN"/>
    <property type="match status" value="1"/>
</dbReference>
<proteinExistence type="predicted"/>
<keyword evidence="1" id="KW-0175">Coiled coil</keyword>
<dbReference type="EMBL" id="QPJY01000002">
    <property type="protein sequence ID" value="RCX31788.1"/>
    <property type="molecule type" value="Genomic_DNA"/>
</dbReference>
<dbReference type="Gene3D" id="2.40.30.170">
    <property type="match status" value="1"/>
</dbReference>
<dbReference type="Proteomes" id="UP000252707">
    <property type="component" value="Unassembled WGS sequence"/>
</dbReference>
<dbReference type="Gene3D" id="2.40.50.100">
    <property type="match status" value="1"/>
</dbReference>
<name>A0A369CEX2_9GAMM</name>
<dbReference type="RefSeq" id="WP_114278632.1">
    <property type="nucleotide sequence ID" value="NZ_QPJY01000002.1"/>
</dbReference>
<evidence type="ECO:0000313" key="3">
    <source>
        <dbReference type="EMBL" id="RCX31788.1"/>
    </source>
</evidence>
<feature type="coiled-coil region" evidence="1">
    <location>
        <begin position="139"/>
        <end position="180"/>
    </location>
</feature>
<evidence type="ECO:0000313" key="4">
    <source>
        <dbReference type="Proteomes" id="UP000252707"/>
    </source>
</evidence>
<dbReference type="GO" id="GO:1990961">
    <property type="term" value="P:xenobiotic detoxification by transmembrane export across the plasma membrane"/>
    <property type="evidence" value="ECO:0007669"/>
    <property type="project" value="InterPro"/>
</dbReference>
<feature type="domain" description="Multidrug resistance protein MdtA-like alpha-helical hairpin" evidence="2">
    <location>
        <begin position="104"/>
        <end position="181"/>
    </location>
</feature>
<organism evidence="3 4">
    <name type="scientific">Thioalbus denitrificans</name>
    <dbReference type="NCBI Taxonomy" id="547122"/>
    <lineage>
        <taxon>Bacteria</taxon>
        <taxon>Pseudomonadati</taxon>
        <taxon>Pseudomonadota</taxon>
        <taxon>Gammaproteobacteria</taxon>
        <taxon>Chromatiales</taxon>
        <taxon>Ectothiorhodospiraceae</taxon>
        <taxon>Thioalbus</taxon>
    </lineage>
</organism>
<comment type="caution">
    <text evidence="3">The sequence shown here is derived from an EMBL/GenBank/DDBJ whole genome shotgun (WGS) entry which is preliminary data.</text>
</comment>
<dbReference type="AlphaFoldDB" id="A0A369CEX2"/>
<evidence type="ECO:0000256" key="1">
    <source>
        <dbReference type="SAM" id="Coils"/>
    </source>
</evidence>